<comment type="caution">
    <text evidence="3">The sequence shown here is derived from an EMBL/GenBank/DDBJ whole genome shotgun (WGS) entry which is preliminary data.</text>
</comment>
<dbReference type="Pfam" id="PF07687">
    <property type="entry name" value="M20_dimer"/>
    <property type="match status" value="1"/>
</dbReference>
<dbReference type="InterPro" id="IPR036264">
    <property type="entry name" value="Bact_exopeptidase_dim_dom"/>
</dbReference>
<protein>
    <submittedName>
        <fullName evidence="3">Peptidase</fullName>
    </submittedName>
</protein>
<organism evidence="3 4">
    <name type="scientific">Rugosimonospora africana</name>
    <dbReference type="NCBI Taxonomy" id="556532"/>
    <lineage>
        <taxon>Bacteria</taxon>
        <taxon>Bacillati</taxon>
        <taxon>Actinomycetota</taxon>
        <taxon>Actinomycetes</taxon>
        <taxon>Micromonosporales</taxon>
        <taxon>Micromonosporaceae</taxon>
        <taxon>Rugosimonospora</taxon>
    </lineage>
</organism>
<dbReference type="SUPFAM" id="SSF53187">
    <property type="entry name" value="Zn-dependent exopeptidases"/>
    <property type="match status" value="1"/>
</dbReference>
<dbReference type="AlphaFoldDB" id="A0A8J3QMI0"/>
<dbReference type="PANTHER" id="PTHR11014">
    <property type="entry name" value="PEPTIDASE M20 FAMILY MEMBER"/>
    <property type="match status" value="1"/>
</dbReference>
<dbReference type="Gene3D" id="3.30.70.360">
    <property type="match status" value="1"/>
</dbReference>
<dbReference type="InterPro" id="IPR011650">
    <property type="entry name" value="Peptidase_M20_dimer"/>
</dbReference>
<feature type="compositionally biased region" description="Polar residues" evidence="1">
    <location>
        <begin position="79"/>
        <end position="93"/>
    </location>
</feature>
<evidence type="ECO:0000256" key="1">
    <source>
        <dbReference type="SAM" id="MobiDB-lite"/>
    </source>
</evidence>
<accession>A0A8J3QMI0</accession>
<sequence length="516" mass="53857">MTAFNGGSGRDLPAPKRLYQAIRDAPQPGRHGNEIAQRHHAGSRLTKLSTEVPTRGKRPELAAMPSDSLPPPSEREQPETVTSALTLPKSTSPEGRAKGRPSVRAGSPSRTDALTGVDPLPGHLDRWLASRGAELVGVRRHLHAHPELSGQEFETTALVARELEVAGLSPRVLPKGNGVICDIPGSGESDRVIALRADLDALPLQDIKDVPYRSTVDGACHACGHDVHTTVLLGTGLMLAQLAERGELPGRVRLLFQPSEEVIPSGAPEVIAAGGLKDVSAIFALHCAPQLPVGLLGIRSGPMTAAADMVDITLRGPGGHTARPHLTSDLVHALSRVVVDVPALLDRRVDPRAGVSMVFGAVHAGEAANAIPSVGRARATVRVLNRDAWHEVPGLISKLIDDVVTGTGAQAEVVYHRGVPPVINDRHAAAVVASAAGAALGAERVVEAEISMGGEDFAFYLEQVPGAMMRLGVGVPGAEVLGDIHQAGFDVDERAIGNGVRVMVHTALGALAAPAL</sequence>
<dbReference type="Pfam" id="PF01546">
    <property type="entry name" value="Peptidase_M20"/>
    <property type="match status" value="1"/>
</dbReference>
<dbReference type="Gene3D" id="3.40.630.10">
    <property type="entry name" value="Zn peptidases"/>
    <property type="match status" value="1"/>
</dbReference>
<proteinExistence type="predicted"/>
<dbReference type="EMBL" id="BONZ01000009">
    <property type="protein sequence ID" value="GIH12634.1"/>
    <property type="molecule type" value="Genomic_DNA"/>
</dbReference>
<dbReference type="InterPro" id="IPR017439">
    <property type="entry name" value="Amidohydrolase"/>
</dbReference>
<reference evidence="3" key="1">
    <citation type="submission" date="2021-01" db="EMBL/GenBank/DDBJ databases">
        <title>Whole genome shotgun sequence of Rugosimonospora africana NBRC 104875.</title>
        <authorList>
            <person name="Komaki H."/>
            <person name="Tamura T."/>
        </authorList>
    </citation>
    <scope>NUCLEOTIDE SEQUENCE</scope>
    <source>
        <strain evidence="3">NBRC 104875</strain>
    </source>
</reference>
<feature type="region of interest" description="Disordered" evidence="1">
    <location>
        <begin position="1"/>
        <end position="118"/>
    </location>
</feature>
<evidence type="ECO:0000259" key="2">
    <source>
        <dbReference type="Pfam" id="PF07687"/>
    </source>
</evidence>
<evidence type="ECO:0000313" key="4">
    <source>
        <dbReference type="Proteomes" id="UP000642748"/>
    </source>
</evidence>
<name>A0A8J3QMI0_9ACTN</name>
<gene>
    <name evidence="3" type="ORF">Raf01_08060</name>
</gene>
<dbReference type="PANTHER" id="PTHR11014:SF63">
    <property type="entry name" value="METALLOPEPTIDASE, PUTATIVE (AFU_ORTHOLOGUE AFUA_6G09600)-RELATED"/>
    <property type="match status" value="1"/>
</dbReference>
<dbReference type="GO" id="GO:0016787">
    <property type="term" value="F:hydrolase activity"/>
    <property type="evidence" value="ECO:0007669"/>
    <property type="project" value="InterPro"/>
</dbReference>
<evidence type="ECO:0000313" key="3">
    <source>
        <dbReference type="EMBL" id="GIH12634.1"/>
    </source>
</evidence>
<dbReference type="Proteomes" id="UP000642748">
    <property type="component" value="Unassembled WGS sequence"/>
</dbReference>
<dbReference type="SUPFAM" id="SSF55031">
    <property type="entry name" value="Bacterial exopeptidase dimerisation domain"/>
    <property type="match status" value="1"/>
</dbReference>
<dbReference type="InterPro" id="IPR002933">
    <property type="entry name" value="Peptidase_M20"/>
</dbReference>
<keyword evidence="4" id="KW-1185">Reference proteome</keyword>
<feature type="domain" description="Peptidase M20 dimerisation" evidence="2">
    <location>
        <begin position="310"/>
        <end position="401"/>
    </location>
</feature>
<dbReference type="NCBIfam" id="TIGR01891">
    <property type="entry name" value="amidohydrolases"/>
    <property type="match status" value="1"/>
</dbReference>